<name>A0A420ERV1_9SPHN</name>
<dbReference type="EMBL" id="RAPF01000001">
    <property type="protein sequence ID" value="RKF23391.1"/>
    <property type="molecule type" value="Genomic_DNA"/>
</dbReference>
<comment type="caution">
    <text evidence="1">The sequence shown here is derived from an EMBL/GenBank/DDBJ whole genome shotgun (WGS) entry which is preliminary data.</text>
</comment>
<sequence>MTYNEKIAAIISEIAPVLKADFLPELYAAGLLEEADEDDLHFEVRGLHTKTGAPHAFSI</sequence>
<proteinExistence type="predicted"/>
<organism evidence="1 2">
    <name type="scientific">Altericroceibacterium spongiae</name>
    <dbReference type="NCBI Taxonomy" id="2320269"/>
    <lineage>
        <taxon>Bacteria</taxon>
        <taxon>Pseudomonadati</taxon>
        <taxon>Pseudomonadota</taxon>
        <taxon>Alphaproteobacteria</taxon>
        <taxon>Sphingomonadales</taxon>
        <taxon>Erythrobacteraceae</taxon>
        <taxon>Altericroceibacterium</taxon>
    </lineage>
</organism>
<evidence type="ECO:0000313" key="2">
    <source>
        <dbReference type="Proteomes" id="UP000284395"/>
    </source>
</evidence>
<dbReference type="AlphaFoldDB" id="A0A420ERV1"/>
<evidence type="ECO:0000313" key="1">
    <source>
        <dbReference type="EMBL" id="RKF23391.1"/>
    </source>
</evidence>
<protein>
    <submittedName>
        <fullName evidence="1">Uncharacterized protein</fullName>
    </submittedName>
</protein>
<reference evidence="1 2" key="1">
    <citation type="submission" date="2018-09" db="EMBL/GenBank/DDBJ databases">
        <title>Altererythrobacter spongiae sp. nov., isolated from a marine sponge.</title>
        <authorList>
            <person name="Zhuang L."/>
            <person name="Luo L."/>
        </authorList>
    </citation>
    <scope>NUCLEOTIDE SEQUENCE [LARGE SCALE GENOMIC DNA]</scope>
    <source>
        <strain evidence="1 2">HN-Y73</strain>
    </source>
</reference>
<keyword evidence="2" id="KW-1185">Reference proteome</keyword>
<dbReference type="RefSeq" id="WP_120323295.1">
    <property type="nucleotide sequence ID" value="NZ_RAPF01000001.1"/>
</dbReference>
<dbReference type="Proteomes" id="UP000284395">
    <property type="component" value="Unassembled WGS sequence"/>
</dbReference>
<gene>
    <name evidence="1" type="ORF">D6851_02660</name>
</gene>
<accession>A0A420ERV1</accession>